<evidence type="ECO:0000313" key="2">
    <source>
        <dbReference type="EMBL" id="KAL3352213.1"/>
    </source>
</evidence>
<feature type="compositionally biased region" description="Low complexity" evidence="1">
    <location>
        <begin position="85"/>
        <end position="95"/>
    </location>
</feature>
<reference evidence="2 3" key="1">
    <citation type="submission" date="2024-05" db="EMBL/GenBank/DDBJ databases">
        <title>De novo assembly of an allotetraploid wild potato.</title>
        <authorList>
            <person name="Hosaka A.J."/>
        </authorList>
    </citation>
    <scope>NUCLEOTIDE SEQUENCE [LARGE SCALE GENOMIC DNA]</scope>
    <source>
        <tissue evidence="2">Young leaves</tissue>
    </source>
</reference>
<name>A0ABD2T7G9_9SOLN</name>
<evidence type="ECO:0000256" key="1">
    <source>
        <dbReference type="SAM" id="MobiDB-lite"/>
    </source>
</evidence>
<dbReference type="EMBL" id="JBJKTR010000012">
    <property type="protein sequence ID" value="KAL3352213.1"/>
    <property type="molecule type" value="Genomic_DNA"/>
</dbReference>
<keyword evidence="3" id="KW-1185">Reference proteome</keyword>
<protein>
    <submittedName>
        <fullName evidence="2">Uncharacterized protein</fullName>
    </submittedName>
</protein>
<comment type="caution">
    <text evidence="2">The sequence shown here is derived from an EMBL/GenBank/DDBJ whole genome shotgun (WGS) entry which is preliminary data.</text>
</comment>
<proteinExistence type="predicted"/>
<organism evidence="2 3">
    <name type="scientific">Solanum stoloniferum</name>
    <dbReference type="NCBI Taxonomy" id="62892"/>
    <lineage>
        <taxon>Eukaryota</taxon>
        <taxon>Viridiplantae</taxon>
        <taxon>Streptophyta</taxon>
        <taxon>Embryophyta</taxon>
        <taxon>Tracheophyta</taxon>
        <taxon>Spermatophyta</taxon>
        <taxon>Magnoliopsida</taxon>
        <taxon>eudicotyledons</taxon>
        <taxon>Gunneridae</taxon>
        <taxon>Pentapetalae</taxon>
        <taxon>asterids</taxon>
        <taxon>lamiids</taxon>
        <taxon>Solanales</taxon>
        <taxon>Solanaceae</taxon>
        <taxon>Solanoideae</taxon>
        <taxon>Solaneae</taxon>
        <taxon>Solanum</taxon>
    </lineage>
</organism>
<gene>
    <name evidence="2" type="ORF">AABB24_020331</name>
</gene>
<feature type="non-terminal residue" evidence="2">
    <location>
        <position position="1"/>
    </location>
</feature>
<dbReference type="Proteomes" id="UP001627284">
    <property type="component" value="Unassembled WGS sequence"/>
</dbReference>
<evidence type="ECO:0000313" key="3">
    <source>
        <dbReference type="Proteomes" id="UP001627284"/>
    </source>
</evidence>
<feature type="region of interest" description="Disordered" evidence="1">
    <location>
        <begin position="63"/>
        <end position="109"/>
    </location>
</feature>
<accession>A0ABD2T7G9</accession>
<dbReference type="AlphaFoldDB" id="A0ABD2T7G9"/>
<sequence>QNPKTINSSSSPKKRAVALSILLPSREAAPVRPLEAATSLSSSPFCPLLLPSSLLSLFPFPSHASHNSHSISDRVPPAKPPRRPPGSSSSCCPPATHEATAKQQQQPSVTSIFSNAATPAAASALLSGEEIDNASNN</sequence>